<feature type="non-terminal residue" evidence="2">
    <location>
        <position position="298"/>
    </location>
</feature>
<proteinExistence type="predicted"/>
<protein>
    <submittedName>
        <fullName evidence="2">Uncharacterized protein</fullName>
    </submittedName>
</protein>
<sequence length="298" mass="33250">NSLIKLNFHHFGQFKKDENALIQYVNGVVDLVEVVGVCIFTELVSKLIEKGFVIGKLWFKLPYEDAEDRKPLWEDVELNKYRMQASGRWYKKLDKGWDVPDVEEESEKAAGEENTDRAIVVSLNQVNNGEAGKDTEEDEEGDVSYDGNGEESDVESNSSDAGLSDSSESDDEVVEEDLAIFENVNYDEQNIEKRRWLNKEARLKAQEEAQQEAQQEAQDLAQEQAEMEADFAAQIEDPIEVQDISSSAPQGTQRESQGRSERGRQGGRGTRGGRQGGRGTRGGRQGGRGTRGGRQGGR</sequence>
<feature type="compositionally biased region" description="Polar residues" evidence="1">
    <location>
        <begin position="243"/>
        <end position="252"/>
    </location>
</feature>
<feature type="non-terminal residue" evidence="2">
    <location>
        <position position="1"/>
    </location>
</feature>
<organism evidence="2 3">
    <name type="scientific">Thlaspi arvense</name>
    <name type="common">Field penny-cress</name>
    <dbReference type="NCBI Taxonomy" id="13288"/>
    <lineage>
        <taxon>Eukaryota</taxon>
        <taxon>Viridiplantae</taxon>
        <taxon>Streptophyta</taxon>
        <taxon>Embryophyta</taxon>
        <taxon>Tracheophyta</taxon>
        <taxon>Spermatophyta</taxon>
        <taxon>Magnoliopsida</taxon>
        <taxon>eudicotyledons</taxon>
        <taxon>Gunneridae</taxon>
        <taxon>Pentapetalae</taxon>
        <taxon>rosids</taxon>
        <taxon>malvids</taxon>
        <taxon>Brassicales</taxon>
        <taxon>Brassicaceae</taxon>
        <taxon>Thlaspideae</taxon>
        <taxon>Thlaspi</taxon>
    </lineage>
</organism>
<accession>A0AAU9SBN4</accession>
<evidence type="ECO:0000313" key="2">
    <source>
        <dbReference type="EMBL" id="CAH2061127.1"/>
    </source>
</evidence>
<feature type="compositionally biased region" description="Gly residues" evidence="1">
    <location>
        <begin position="266"/>
        <end position="298"/>
    </location>
</feature>
<dbReference type="Proteomes" id="UP000836841">
    <property type="component" value="Chromosome 4"/>
</dbReference>
<gene>
    <name evidence="2" type="ORF">TAV2_LOCUS13079</name>
</gene>
<feature type="region of interest" description="Disordered" evidence="1">
    <location>
        <begin position="204"/>
        <end position="298"/>
    </location>
</feature>
<dbReference type="EMBL" id="OU466860">
    <property type="protein sequence ID" value="CAH2061127.1"/>
    <property type="molecule type" value="Genomic_DNA"/>
</dbReference>
<name>A0AAU9SBN4_THLAR</name>
<evidence type="ECO:0000256" key="1">
    <source>
        <dbReference type="SAM" id="MobiDB-lite"/>
    </source>
</evidence>
<feature type="compositionally biased region" description="Acidic residues" evidence="1">
    <location>
        <begin position="135"/>
        <end position="154"/>
    </location>
</feature>
<evidence type="ECO:0000313" key="3">
    <source>
        <dbReference type="Proteomes" id="UP000836841"/>
    </source>
</evidence>
<feature type="compositionally biased region" description="Acidic residues" evidence="1">
    <location>
        <begin position="167"/>
        <end position="176"/>
    </location>
</feature>
<keyword evidence="3" id="KW-1185">Reference proteome</keyword>
<feature type="compositionally biased region" description="Low complexity" evidence="1">
    <location>
        <begin position="211"/>
        <end position="224"/>
    </location>
</feature>
<feature type="region of interest" description="Disordered" evidence="1">
    <location>
        <begin position="122"/>
        <end position="176"/>
    </location>
</feature>
<dbReference type="AlphaFoldDB" id="A0AAU9SBN4"/>
<reference evidence="2 3" key="1">
    <citation type="submission" date="2022-03" db="EMBL/GenBank/DDBJ databases">
        <authorList>
            <person name="Nunn A."/>
            <person name="Chopra R."/>
            <person name="Nunn A."/>
            <person name="Contreras Garrido A."/>
        </authorList>
    </citation>
    <scope>NUCLEOTIDE SEQUENCE [LARGE SCALE GENOMIC DNA]</scope>
</reference>
<feature type="compositionally biased region" description="Low complexity" evidence="1">
    <location>
        <begin position="155"/>
        <end position="166"/>
    </location>
</feature>